<dbReference type="PANTHER" id="PTHR13040:SF2">
    <property type="entry name" value="AUTOPHAGY PROTEIN 5"/>
    <property type="match status" value="1"/>
</dbReference>
<comment type="subunit">
    <text evidence="2">Conjugated with ATG12.</text>
</comment>
<gene>
    <name evidence="5" type="ORF">GBAR_LOCUS27792</name>
</gene>
<evidence type="ECO:0000256" key="1">
    <source>
        <dbReference type="ARBA" id="ARBA00004623"/>
    </source>
</evidence>
<evidence type="ECO:0000256" key="2">
    <source>
        <dbReference type="RuleBase" id="RU361202"/>
    </source>
</evidence>
<reference evidence="5" key="1">
    <citation type="submission" date="2023-03" db="EMBL/GenBank/DDBJ databases">
        <authorList>
            <person name="Steffen K."/>
            <person name="Cardenas P."/>
        </authorList>
    </citation>
    <scope>NUCLEOTIDE SEQUENCE</scope>
</reference>
<comment type="caution">
    <text evidence="5">The sequence shown here is derived from an EMBL/GenBank/DDBJ whole genome shotgun (WGS) entry which is preliminary data.</text>
</comment>
<dbReference type="InterPro" id="IPR007239">
    <property type="entry name" value="Atg5"/>
</dbReference>
<feature type="domain" description="Autophagy protein ATG5 UblB" evidence="3">
    <location>
        <begin position="172"/>
        <end position="261"/>
    </location>
</feature>
<dbReference type="Proteomes" id="UP001174909">
    <property type="component" value="Unassembled WGS sequence"/>
</dbReference>
<evidence type="ECO:0000313" key="5">
    <source>
        <dbReference type="EMBL" id="CAI8050663.1"/>
    </source>
</evidence>
<dbReference type="Gene3D" id="3.10.20.90">
    <property type="entry name" value="Phosphatidylinositol 3-kinase Catalytic Subunit, Chain A, domain 1"/>
    <property type="match status" value="1"/>
</dbReference>
<keyword evidence="2" id="KW-0072">Autophagy</keyword>
<evidence type="ECO:0000259" key="3">
    <source>
        <dbReference type="Pfam" id="PF04106"/>
    </source>
</evidence>
<feature type="domain" description="Autophagy protein ATG5 UblA" evidence="4">
    <location>
        <begin position="10"/>
        <end position="109"/>
    </location>
</feature>
<dbReference type="Pfam" id="PF20638">
    <property type="entry name" value="ATG5_UblA"/>
    <property type="match status" value="1"/>
</dbReference>
<evidence type="ECO:0000313" key="6">
    <source>
        <dbReference type="Proteomes" id="UP001174909"/>
    </source>
</evidence>
<dbReference type="PANTHER" id="PTHR13040">
    <property type="entry name" value="AUTOPHAGY PROTEIN 5"/>
    <property type="match status" value="1"/>
</dbReference>
<comment type="function">
    <text evidence="2">Involved in autophagic vesicle formation.</text>
</comment>
<dbReference type="AlphaFoldDB" id="A0AA35X9P3"/>
<name>A0AA35X9P3_GEOBA</name>
<keyword evidence="6" id="KW-1185">Reference proteome</keyword>
<accession>A0AA35X9P3</accession>
<dbReference type="GO" id="GO:0000422">
    <property type="term" value="P:autophagy of mitochondrion"/>
    <property type="evidence" value="ECO:0007669"/>
    <property type="project" value="TreeGrafter"/>
</dbReference>
<dbReference type="GO" id="GO:0061908">
    <property type="term" value="C:phagophore"/>
    <property type="evidence" value="ECO:0007669"/>
    <property type="project" value="TreeGrafter"/>
</dbReference>
<proteinExistence type="inferred from homology"/>
<keyword evidence="2" id="KW-0472">Membrane</keyword>
<dbReference type="Gene3D" id="3.10.20.620">
    <property type="match status" value="1"/>
</dbReference>
<dbReference type="GO" id="GO:0034274">
    <property type="term" value="C:Atg12-Atg5-Atg16 complex"/>
    <property type="evidence" value="ECO:0007669"/>
    <property type="project" value="TreeGrafter"/>
</dbReference>
<dbReference type="GO" id="GO:0044233">
    <property type="term" value="C:mitochondria-associated endoplasmic reticulum membrane contact site"/>
    <property type="evidence" value="ECO:0007669"/>
    <property type="project" value="TreeGrafter"/>
</dbReference>
<sequence>MGDEGVRRELWDGKIPVCFKLDEDEVTMSIRGDRVAPQPCYMMIPRVSYLPLVYEKLDKLYSRAAGRQVEDEVWVSAEATPLKWHYPVGVLYDLYGRGQNLPWEITVHFRNFPEDILLHCESKEAVEAHFKSKLKERVCYQQLLFKYNYDEFWAVNKKMMLSTRSEHEPFRSIPFCIYQACCTDGKILFQRLLPPHRPKASPDDQIVENTLEDIIKLYSASFPLTEEHCVLIHGIELSVRTPIQWLSENLSYPDSFLHICVVHK</sequence>
<dbReference type="GO" id="GO:0006995">
    <property type="term" value="P:cellular response to nitrogen starvation"/>
    <property type="evidence" value="ECO:0007669"/>
    <property type="project" value="TreeGrafter"/>
</dbReference>
<comment type="subcellular location">
    <subcellularLocation>
        <location evidence="1 2">Preautophagosomal structure membrane</location>
        <topology evidence="1 2">Peripheral membrane protein</topology>
    </subcellularLocation>
</comment>
<dbReference type="EMBL" id="CASHTH010003882">
    <property type="protein sequence ID" value="CAI8050663.1"/>
    <property type="molecule type" value="Genomic_DNA"/>
</dbReference>
<keyword evidence="2" id="KW-0832">Ubl conjugation</keyword>
<dbReference type="InterPro" id="IPR048318">
    <property type="entry name" value="ATG5_UblB"/>
</dbReference>
<protein>
    <recommendedName>
        <fullName evidence="2">Autophagy protein 5</fullName>
    </recommendedName>
</protein>
<comment type="similarity">
    <text evidence="2">Belongs to the ATG5 family.</text>
</comment>
<dbReference type="GO" id="GO:0034727">
    <property type="term" value="P:piecemeal microautophagy of the nucleus"/>
    <property type="evidence" value="ECO:0007669"/>
    <property type="project" value="TreeGrafter"/>
</dbReference>
<dbReference type="GO" id="GO:0019776">
    <property type="term" value="F:Atg8-family ligase activity"/>
    <property type="evidence" value="ECO:0007669"/>
    <property type="project" value="TreeGrafter"/>
</dbReference>
<keyword evidence="2" id="KW-1017">Isopeptide bond</keyword>
<dbReference type="InterPro" id="IPR048939">
    <property type="entry name" value="ATG5_UblA"/>
</dbReference>
<dbReference type="InterPro" id="IPR042527">
    <property type="entry name" value="Atg5_UblA_dom_sf"/>
</dbReference>
<dbReference type="GO" id="GO:0034045">
    <property type="term" value="C:phagophore assembly site membrane"/>
    <property type="evidence" value="ECO:0007669"/>
    <property type="project" value="UniProtKB-SubCell"/>
</dbReference>
<dbReference type="GO" id="GO:0005776">
    <property type="term" value="C:autophagosome"/>
    <property type="evidence" value="ECO:0007669"/>
    <property type="project" value="TreeGrafter"/>
</dbReference>
<organism evidence="5 6">
    <name type="scientific">Geodia barretti</name>
    <name type="common">Barrett's horny sponge</name>
    <dbReference type="NCBI Taxonomy" id="519541"/>
    <lineage>
        <taxon>Eukaryota</taxon>
        <taxon>Metazoa</taxon>
        <taxon>Porifera</taxon>
        <taxon>Demospongiae</taxon>
        <taxon>Heteroscleromorpha</taxon>
        <taxon>Tetractinellida</taxon>
        <taxon>Astrophorina</taxon>
        <taxon>Geodiidae</taxon>
        <taxon>Geodia</taxon>
    </lineage>
</organism>
<dbReference type="Pfam" id="PF04106">
    <property type="entry name" value="ATG5_UblB"/>
    <property type="match status" value="1"/>
</dbReference>
<evidence type="ECO:0000259" key="4">
    <source>
        <dbReference type="Pfam" id="PF20638"/>
    </source>
</evidence>